<dbReference type="EMBL" id="SOSA01001086">
    <property type="protein sequence ID" value="THC87679.1"/>
    <property type="molecule type" value="Genomic_DNA"/>
</dbReference>
<keyword evidence="3" id="KW-1185">Reference proteome</keyword>
<dbReference type="Proteomes" id="UP000308092">
    <property type="component" value="Unassembled WGS sequence"/>
</dbReference>
<protein>
    <submittedName>
        <fullName evidence="2">Uncharacterized protein</fullName>
    </submittedName>
</protein>
<comment type="caution">
    <text evidence="2">The sequence shown here is derived from an EMBL/GenBank/DDBJ whole genome shotgun (WGS) entry which is preliminary data.</text>
</comment>
<sequence length="66" mass="7612">MAKASNSRELSLVDTLDPDEADEEVKRQWPPGELAAIEEPAHLFLIWVQVIYLLLDRYANNYLIVQ</sequence>
<name>A0A4S3IZ41_9EURO</name>
<evidence type="ECO:0000313" key="2">
    <source>
        <dbReference type="EMBL" id="THC87679.1"/>
    </source>
</evidence>
<feature type="region of interest" description="Disordered" evidence="1">
    <location>
        <begin position="1"/>
        <end position="25"/>
    </location>
</feature>
<dbReference type="AlphaFoldDB" id="A0A4S3IZ41"/>
<proteinExistence type="predicted"/>
<accession>A0A4S3IZ41</accession>
<evidence type="ECO:0000256" key="1">
    <source>
        <dbReference type="SAM" id="MobiDB-lite"/>
    </source>
</evidence>
<organism evidence="2 3">
    <name type="scientific">Aspergillus tanneri</name>
    <dbReference type="NCBI Taxonomy" id="1220188"/>
    <lineage>
        <taxon>Eukaryota</taxon>
        <taxon>Fungi</taxon>
        <taxon>Dikarya</taxon>
        <taxon>Ascomycota</taxon>
        <taxon>Pezizomycotina</taxon>
        <taxon>Eurotiomycetes</taxon>
        <taxon>Eurotiomycetidae</taxon>
        <taxon>Eurotiales</taxon>
        <taxon>Aspergillaceae</taxon>
        <taxon>Aspergillus</taxon>
        <taxon>Aspergillus subgen. Circumdati</taxon>
    </lineage>
</organism>
<dbReference type="VEuPathDB" id="FungiDB:EYZ11_012877"/>
<reference evidence="2 3" key="1">
    <citation type="submission" date="2019-03" db="EMBL/GenBank/DDBJ databases">
        <title>The genome sequence of a newly discovered highly antifungal drug resistant Aspergillus species, Aspergillus tanneri NIH 1004.</title>
        <authorList>
            <person name="Mounaud S."/>
            <person name="Singh I."/>
            <person name="Joardar V."/>
            <person name="Pakala S."/>
            <person name="Pakala S."/>
            <person name="Venepally P."/>
            <person name="Hoover J."/>
            <person name="Nierman W."/>
            <person name="Chung J."/>
            <person name="Losada L."/>
        </authorList>
    </citation>
    <scope>NUCLEOTIDE SEQUENCE [LARGE SCALE GENOMIC DNA]</scope>
    <source>
        <strain evidence="2 3">NIH1004</strain>
    </source>
</reference>
<evidence type="ECO:0000313" key="3">
    <source>
        <dbReference type="Proteomes" id="UP000308092"/>
    </source>
</evidence>
<gene>
    <name evidence="2" type="ORF">EYZ11_012877</name>
</gene>